<dbReference type="VEuPathDB" id="FungiDB:SPPG_04140"/>
<proteinExistence type="inferred from homology"/>
<dbReference type="OrthoDB" id="10253878at2759"/>
<reference evidence="3 4" key="1">
    <citation type="submission" date="2009-08" db="EMBL/GenBank/DDBJ databases">
        <title>The Genome Sequence of Spizellomyces punctatus strain DAOM BR117.</title>
        <authorList>
            <consortium name="The Broad Institute Genome Sequencing Platform"/>
            <person name="Russ C."/>
            <person name="Cuomo C."/>
            <person name="Shea T."/>
            <person name="Young S.K."/>
            <person name="Zeng Q."/>
            <person name="Koehrsen M."/>
            <person name="Haas B."/>
            <person name="Borodovsky M."/>
            <person name="Guigo R."/>
            <person name="Alvarado L."/>
            <person name="Berlin A."/>
            <person name="Bochicchio J."/>
            <person name="Borenstein D."/>
            <person name="Chapman S."/>
            <person name="Chen Z."/>
            <person name="Engels R."/>
            <person name="Freedman E."/>
            <person name="Gellesch M."/>
            <person name="Goldberg J."/>
            <person name="Griggs A."/>
            <person name="Gujja S."/>
            <person name="Heiman D."/>
            <person name="Hepburn T."/>
            <person name="Howarth C."/>
            <person name="Jen D."/>
            <person name="Larson L."/>
            <person name="Lewis B."/>
            <person name="Mehta T."/>
            <person name="Park D."/>
            <person name="Pearson M."/>
            <person name="Roberts A."/>
            <person name="Saif S."/>
            <person name="Shenoy N."/>
            <person name="Sisk P."/>
            <person name="Stolte C."/>
            <person name="Sykes S."/>
            <person name="Thomson T."/>
            <person name="Walk T."/>
            <person name="White J."/>
            <person name="Yandava C."/>
            <person name="Burger G."/>
            <person name="Gray M.W."/>
            <person name="Holland P.W.H."/>
            <person name="King N."/>
            <person name="Lang F.B.F."/>
            <person name="Roger A.J."/>
            <person name="Ruiz-Trillo I."/>
            <person name="Lander E."/>
            <person name="Nusbaum C."/>
        </authorList>
    </citation>
    <scope>NUCLEOTIDE SEQUENCE [LARGE SCALE GENOMIC DNA]</scope>
    <source>
        <strain evidence="3 4">DAOM BR117</strain>
    </source>
</reference>
<accession>A0A0L0HIW6</accession>
<dbReference type="STRING" id="645134.A0A0L0HIW6"/>
<dbReference type="RefSeq" id="XP_016609086.1">
    <property type="nucleotide sequence ID" value="XM_016752386.1"/>
</dbReference>
<dbReference type="GeneID" id="27687607"/>
<name>A0A0L0HIW6_SPIPD</name>
<dbReference type="Proteomes" id="UP000053201">
    <property type="component" value="Unassembled WGS sequence"/>
</dbReference>
<dbReference type="eggNOG" id="KOG2873">
    <property type="taxonomic scope" value="Eukaryota"/>
</dbReference>
<sequence>MAVRPVSQPLSNIIRNGSRLSGRCLRAAVTLPTAQLAARSRTFGGSGVQTERETFPFQNPVSKFINPIGYIKWKMSRIDSARHAYEACSLQFEKRPDFVQALNLPDNFQTWFAMTLLHVWIYNARLRAEGLEGKEMKQEIFDHIWLDVEIKIHKAGVKRQLSKIMSNLVSAYYGQTLAYDEGLYYGDAILAGALWRNLLGSQDVDAKQLESLVTYVRKQLQHIDQADRSEILEGRFSFADVKI</sequence>
<evidence type="ECO:0000259" key="2">
    <source>
        <dbReference type="Pfam" id="PF03981"/>
    </source>
</evidence>
<feature type="domain" description="Ubiquinol-cytochrome c chaperone" evidence="2">
    <location>
        <begin position="100"/>
        <end position="238"/>
    </location>
</feature>
<dbReference type="PANTHER" id="PTHR12184:SF1">
    <property type="entry name" value="UBIQUINOL-CYTOCHROME-C REDUCTASE COMPLEX ASSEMBLY FACTOR 1"/>
    <property type="match status" value="1"/>
</dbReference>
<protein>
    <recommendedName>
        <fullName evidence="2">Ubiquinol-cytochrome c chaperone domain-containing protein</fullName>
    </recommendedName>
</protein>
<dbReference type="InterPro" id="IPR021150">
    <property type="entry name" value="Ubiq_cyt_c_chap"/>
</dbReference>
<dbReference type="Pfam" id="PF03981">
    <property type="entry name" value="Ubiq_cyt_C_chap"/>
    <property type="match status" value="1"/>
</dbReference>
<dbReference type="OMA" id="TDKESMF"/>
<gene>
    <name evidence="3" type="ORF">SPPG_04140</name>
</gene>
<evidence type="ECO:0000313" key="4">
    <source>
        <dbReference type="Proteomes" id="UP000053201"/>
    </source>
</evidence>
<evidence type="ECO:0000313" key="3">
    <source>
        <dbReference type="EMBL" id="KND01047.1"/>
    </source>
</evidence>
<evidence type="ECO:0000256" key="1">
    <source>
        <dbReference type="ARBA" id="ARBA00006407"/>
    </source>
</evidence>
<organism evidence="3 4">
    <name type="scientific">Spizellomyces punctatus (strain DAOM BR117)</name>
    <dbReference type="NCBI Taxonomy" id="645134"/>
    <lineage>
        <taxon>Eukaryota</taxon>
        <taxon>Fungi</taxon>
        <taxon>Fungi incertae sedis</taxon>
        <taxon>Chytridiomycota</taxon>
        <taxon>Chytridiomycota incertae sedis</taxon>
        <taxon>Chytridiomycetes</taxon>
        <taxon>Spizellomycetales</taxon>
        <taxon>Spizellomycetaceae</taxon>
        <taxon>Spizellomyces</taxon>
    </lineage>
</organism>
<dbReference type="InterPro" id="IPR007129">
    <property type="entry name" value="Ubiqinol_cyt_c_chaperone_CPB3"/>
</dbReference>
<dbReference type="GO" id="GO:0034551">
    <property type="term" value="P:mitochondrial respiratory chain complex III assembly"/>
    <property type="evidence" value="ECO:0007669"/>
    <property type="project" value="TreeGrafter"/>
</dbReference>
<dbReference type="InParanoid" id="A0A0L0HIW6"/>
<keyword evidence="4" id="KW-1185">Reference proteome</keyword>
<dbReference type="PANTHER" id="PTHR12184">
    <property type="entry name" value="UBIQUINOL-CYTOCHROME C REDUCTASE COMPLEX ASSEMBLY FACTOR 1 FAMILY MEMBER"/>
    <property type="match status" value="1"/>
</dbReference>
<dbReference type="AlphaFoldDB" id="A0A0L0HIW6"/>
<dbReference type="GO" id="GO:0005739">
    <property type="term" value="C:mitochondrion"/>
    <property type="evidence" value="ECO:0007669"/>
    <property type="project" value="TreeGrafter"/>
</dbReference>
<comment type="similarity">
    <text evidence="1">Belongs to the CBP3 family.</text>
</comment>
<dbReference type="EMBL" id="KQ257455">
    <property type="protein sequence ID" value="KND01047.1"/>
    <property type="molecule type" value="Genomic_DNA"/>
</dbReference>